<evidence type="ECO:0000313" key="9">
    <source>
        <dbReference type="EMBL" id="ALP54237.1"/>
    </source>
</evidence>
<dbReference type="InterPro" id="IPR000100">
    <property type="entry name" value="RNase_P"/>
</dbReference>
<gene>
    <name evidence="7" type="primary">rnpA</name>
    <name evidence="9" type="ORF">Tel_14410</name>
</gene>
<dbReference type="PANTHER" id="PTHR33992:SF1">
    <property type="entry name" value="RIBONUCLEASE P PROTEIN COMPONENT"/>
    <property type="match status" value="1"/>
</dbReference>
<comment type="function">
    <text evidence="1 7">RNaseP catalyzes the removal of the 5'-leader sequence from pre-tRNA to produce the mature 5'-terminus. It can also cleave other RNA substrates such as 4.5S RNA. The protein component plays an auxiliary but essential role in vivo by binding to the 5'-leader sequence and broadening the substrate specificity of the ribozyme.</text>
</comment>
<evidence type="ECO:0000313" key="10">
    <source>
        <dbReference type="Proteomes" id="UP000055136"/>
    </source>
</evidence>
<dbReference type="PROSITE" id="PS00648">
    <property type="entry name" value="RIBONUCLEASE_P"/>
    <property type="match status" value="1"/>
</dbReference>
<dbReference type="InterPro" id="IPR020568">
    <property type="entry name" value="Ribosomal_Su5_D2-typ_SF"/>
</dbReference>
<comment type="similarity">
    <text evidence="7">Belongs to the RnpA family.</text>
</comment>
<dbReference type="HAMAP" id="MF_00227">
    <property type="entry name" value="RNase_P"/>
    <property type="match status" value="1"/>
</dbReference>
<dbReference type="Pfam" id="PF00825">
    <property type="entry name" value="Ribonuclease_P"/>
    <property type="match status" value="1"/>
</dbReference>
<keyword evidence="5 7" id="KW-0378">Hydrolase</keyword>
<dbReference type="EMBL" id="CP013099">
    <property type="protein sequence ID" value="ALP54237.1"/>
    <property type="molecule type" value="Genomic_DNA"/>
</dbReference>
<dbReference type="NCBIfam" id="TIGR00188">
    <property type="entry name" value="rnpA"/>
    <property type="match status" value="1"/>
</dbReference>
<accession>A0A0S2TGP6</accession>
<keyword evidence="2 7" id="KW-0819">tRNA processing</keyword>
<evidence type="ECO:0000256" key="4">
    <source>
        <dbReference type="ARBA" id="ARBA00022759"/>
    </source>
</evidence>
<sequence>MSARQYGFPETLRLKTAGEFDYVFAEPCRAANACFTALARANRQDQPRLGLVISKRCAKSAVQRNRLKRLIRESFRHSQAHLAGLDIVVIGKHSAVTKTNQELFSLLHRQWLELERCKHS</sequence>
<organism evidence="9 10">
    <name type="scientific">Candidatus Tenderia electrophaga</name>
    <dbReference type="NCBI Taxonomy" id="1748243"/>
    <lineage>
        <taxon>Bacteria</taxon>
        <taxon>Pseudomonadati</taxon>
        <taxon>Pseudomonadota</taxon>
        <taxon>Gammaproteobacteria</taxon>
        <taxon>Candidatus Tenderiales</taxon>
        <taxon>Candidatus Tenderiaceae</taxon>
        <taxon>Candidatus Tenderia</taxon>
    </lineage>
</organism>
<dbReference type="GO" id="GO:0030677">
    <property type="term" value="C:ribonuclease P complex"/>
    <property type="evidence" value="ECO:0007669"/>
    <property type="project" value="TreeGrafter"/>
</dbReference>
<dbReference type="SUPFAM" id="SSF54211">
    <property type="entry name" value="Ribosomal protein S5 domain 2-like"/>
    <property type="match status" value="1"/>
</dbReference>
<dbReference type="Gene3D" id="3.30.230.10">
    <property type="match status" value="1"/>
</dbReference>
<protein>
    <recommendedName>
        <fullName evidence="7 8">Ribonuclease P protein component</fullName>
        <shortName evidence="7">RNase P protein</shortName>
        <shortName evidence="7">RNaseP protein</shortName>
        <ecNumber evidence="7 8">3.1.26.5</ecNumber>
    </recommendedName>
    <alternativeName>
        <fullName evidence="7">Protein C5</fullName>
    </alternativeName>
</protein>
<name>A0A0S2TGP6_9GAMM</name>
<dbReference type="KEGG" id="tee:Tel_14410"/>
<evidence type="ECO:0000256" key="7">
    <source>
        <dbReference type="HAMAP-Rule" id="MF_00227"/>
    </source>
</evidence>
<keyword evidence="3 7" id="KW-0540">Nuclease</keyword>
<dbReference type="Proteomes" id="UP000055136">
    <property type="component" value="Chromosome"/>
</dbReference>
<reference evidence="9" key="1">
    <citation type="submission" date="2015-10" db="EMBL/GenBank/DDBJ databases">
        <title>Description of Candidatus Tenderia electrophaga gen. nov, sp. nov., an Uncultivated Electroautotroph from a Biocathode Enrichment.</title>
        <authorList>
            <person name="Eddie B.J."/>
            <person name="Malanoski A.P."/>
            <person name="Wang Z."/>
            <person name="Hall R.J."/>
            <person name="Oh S.D."/>
            <person name="Heiner C."/>
            <person name="Lin B."/>
            <person name="Strycharz-Glaven S.M."/>
        </authorList>
    </citation>
    <scope>NUCLEOTIDE SEQUENCE [LARGE SCALE GENOMIC DNA]</scope>
    <source>
        <strain evidence="9">NRL1</strain>
    </source>
</reference>
<evidence type="ECO:0000256" key="6">
    <source>
        <dbReference type="ARBA" id="ARBA00022884"/>
    </source>
</evidence>
<evidence type="ECO:0000256" key="5">
    <source>
        <dbReference type="ARBA" id="ARBA00022801"/>
    </source>
</evidence>
<evidence type="ECO:0000256" key="2">
    <source>
        <dbReference type="ARBA" id="ARBA00022694"/>
    </source>
</evidence>
<evidence type="ECO:0000256" key="3">
    <source>
        <dbReference type="ARBA" id="ARBA00022722"/>
    </source>
</evidence>
<proteinExistence type="inferred from homology"/>
<evidence type="ECO:0000256" key="1">
    <source>
        <dbReference type="ARBA" id="ARBA00002663"/>
    </source>
</evidence>
<dbReference type="PANTHER" id="PTHR33992">
    <property type="entry name" value="RIBONUCLEASE P PROTEIN COMPONENT"/>
    <property type="match status" value="1"/>
</dbReference>
<keyword evidence="6 7" id="KW-0694">RNA-binding</keyword>
<dbReference type="EC" id="3.1.26.5" evidence="7 8"/>
<dbReference type="GO" id="GO:0004526">
    <property type="term" value="F:ribonuclease P activity"/>
    <property type="evidence" value="ECO:0007669"/>
    <property type="project" value="UniProtKB-UniRule"/>
</dbReference>
<dbReference type="InterPro" id="IPR020539">
    <property type="entry name" value="RNase_P_CS"/>
</dbReference>
<dbReference type="InterPro" id="IPR014721">
    <property type="entry name" value="Ribsml_uS5_D2-typ_fold_subgr"/>
</dbReference>
<evidence type="ECO:0000256" key="8">
    <source>
        <dbReference type="NCBIfam" id="TIGR00188"/>
    </source>
</evidence>
<dbReference type="GO" id="GO:0001682">
    <property type="term" value="P:tRNA 5'-leader removal"/>
    <property type="evidence" value="ECO:0007669"/>
    <property type="project" value="UniProtKB-UniRule"/>
</dbReference>
<comment type="catalytic activity">
    <reaction evidence="7">
        <text>Endonucleolytic cleavage of RNA, removing 5'-extranucleotides from tRNA precursor.</text>
        <dbReference type="EC" id="3.1.26.5"/>
    </reaction>
</comment>
<keyword evidence="10" id="KW-1185">Reference proteome</keyword>
<keyword evidence="4 7" id="KW-0255">Endonuclease</keyword>
<dbReference type="GO" id="GO:0000049">
    <property type="term" value="F:tRNA binding"/>
    <property type="evidence" value="ECO:0007669"/>
    <property type="project" value="UniProtKB-UniRule"/>
</dbReference>
<dbReference type="GO" id="GO:0042781">
    <property type="term" value="F:3'-tRNA processing endoribonuclease activity"/>
    <property type="evidence" value="ECO:0007669"/>
    <property type="project" value="TreeGrafter"/>
</dbReference>
<dbReference type="AlphaFoldDB" id="A0A0S2TGP6"/>
<comment type="subunit">
    <text evidence="7">Consists of a catalytic RNA component (M1 or rnpB) and a protein subunit.</text>
</comment>
<dbReference type="STRING" id="1748243.Tel_14410"/>